<evidence type="ECO:0000313" key="2">
    <source>
        <dbReference type="Proteomes" id="UP000612362"/>
    </source>
</evidence>
<comment type="caution">
    <text evidence="1">The sequence shown here is derived from an EMBL/GenBank/DDBJ whole genome shotgun (WGS) entry which is preliminary data.</text>
</comment>
<gene>
    <name evidence="1" type="ORF">KSX_26120</name>
</gene>
<organism evidence="1 2">
    <name type="scientific">Ktedonospora formicarum</name>
    <dbReference type="NCBI Taxonomy" id="2778364"/>
    <lineage>
        <taxon>Bacteria</taxon>
        <taxon>Bacillati</taxon>
        <taxon>Chloroflexota</taxon>
        <taxon>Ktedonobacteria</taxon>
        <taxon>Ktedonobacterales</taxon>
        <taxon>Ktedonobacteraceae</taxon>
        <taxon>Ktedonospora</taxon>
    </lineage>
</organism>
<dbReference type="EMBL" id="BNJF01000001">
    <property type="protein sequence ID" value="GHO44449.1"/>
    <property type="molecule type" value="Genomic_DNA"/>
</dbReference>
<evidence type="ECO:0000313" key="1">
    <source>
        <dbReference type="EMBL" id="GHO44449.1"/>
    </source>
</evidence>
<dbReference type="Proteomes" id="UP000612362">
    <property type="component" value="Unassembled WGS sequence"/>
</dbReference>
<protein>
    <submittedName>
        <fullName evidence="1">Uncharacterized protein</fullName>
    </submittedName>
</protein>
<keyword evidence="2" id="KW-1185">Reference proteome</keyword>
<sequence length="77" mass="8702">MCSSFLSVAKSCGAPLFVECHEIVQPTYQVSPQRAHATHTPIVGLCGFSHTFEEHIQELEALRNQMQEYNDDFEDAM</sequence>
<name>A0A8J3I2U6_9CHLR</name>
<reference evidence="1" key="1">
    <citation type="submission" date="2020-10" db="EMBL/GenBank/DDBJ databases">
        <title>Taxonomic study of unclassified bacteria belonging to the class Ktedonobacteria.</title>
        <authorList>
            <person name="Yabe S."/>
            <person name="Wang C.M."/>
            <person name="Zheng Y."/>
            <person name="Sakai Y."/>
            <person name="Cavaletti L."/>
            <person name="Monciardini P."/>
            <person name="Donadio S."/>
        </authorList>
    </citation>
    <scope>NUCLEOTIDE SEQUENCE</scope>
    <source>
        <strain evidence="1">SOSP1-1</strain>
    </source>
</reference>
<accession>A0A8J3I2U6</accession>
<proteinExistence type="predicted"/>
<dbReference type="AlphaFoldDB" id="A0A8J3I2U6"/>